<evidence type="ECO:0000256" key="2">
    <source>
        <dbReference type="ARBA" id="ARBA00022490"/>
    </source>
</evidence>
<dbReference type="InParanoid" id="A0A6I8ST68"/>
<accession>A0A6I8ST68</accession>
<dbReference type="GO" id="GO:0045087">
    <property type="term" value="P:innate immune response"/>
    <property type="evidence" value="ECO:0007669"/>
    <property type="project" value="UniProtKB-KW"/>
</dbReference>
<sequence>LLPTPSPMHFVDLHRVALIARVSHIDPILDGLLNNDILTQEQYDTVRSKGTCQEKMRQLYDCVRAWGEYEKEKFYEYLLEYNGPLIGDLENN</sequence>
<dbReference type="PANTHER" id="PTHR46985:SF2">
    <property type="entry name" value="APOPTOSIS-ASSOCIATED SPECK-LIKE PROTEIN CONTAINING A CARD"/>
    <property type="match status" value="1"/>
</dbReference>
<comment type="subcellular location">
    <subcellularLocation>
        <location evidence="1">Cytoplasm</location>
        <location evidence="1">Cytosol</location>
    </subcellularLocation>
</comment>
<keyword evidence="2" id="KW-0963">Cytoplasm</keyword>
<dbReference type="FunFam" id="1.10.533.10:FF:000013">
    <property type="entry name" value="Apoptosis-associated speck-like protein containing a CARD"/>
    <property type="match status" value="1"/>
</dbReference>
<evidence type="ECO:0000256" key="1">
    <source>
        <dbReference type="ARBA" id="ARBA00004514"/>
    </source>
</evidence>
<evidence type="ECO:0000259" key="6">
    <source>
        <dbReference type="PROSITE" id="PS50209"/>
    </source>
</evidence>
<dbReference type="Ensembl" id="ENSXETT00000097011">
    <property type="protein sequence ID" value="ENSXETP00000095157"/>
    <property type="gene ID" value="ENSXETG00000038422"/>
</dbReference>
<feature type="domain" description="CARD" evidence="6">
    <location>
        <begin position="3"/>
        <end position="92"/>
    </location>
</feature>
<dbReference type="Bgee" id="ENSXETG00000038422">
    <property type="expression patterns" value="Expressed in liver and 1 other cell type or tissue"/>
</dbReference>
<dbReference type="PANTHER" id="PTHR46985">
    <property type="entry name" value="NACHT, LRR AND PYD DOMAINS-CONTAINING PROTEIN 1"/>
    <property type="match status" value="1"/>
</dbReference>
<keyword evidence="4" id="KW-0391">Immunity</keyword>
<dbReference type="GeneTree" id="ENSGT01070000256401"/>
<name>A0A6I8ST68_XENTR</name>
<dbReference type="SUPFAM" id="SSF47986">
    <property type="entry name" value="DEATH domain"/>
    <property type="match status" value="1"/>
</dbReference>
<keyword evidence="5" id="KW-0395">Inflammatory response</keyword>
<dbReference type="AlphaFoldDB" id="A0A6I8ST68"/>
<dbReference type="Pfam" id="PF00619">
    <property type="entry name" value="CARD"/>
    <property type="match status" value="1"/>
</dbReference>
<dbReference type="InterPro" id="IPR051249">
    <property type="entry name" value="NLRP_Inflammasome"/>
</dbReference>
<evidence type="ECO:0000256" key="4">
    <source>
        <dbReference type="ARBA" id="ARBA00022859"/>
    </source>
</evidence>
<dbReference type="Gene3D" id="1.10.533.10">
    <property type="entry name" value="Death Domain, Fas"/>
    <property type="match status" value="1"/>
</dbReference>
<dbReference type="InterPro" id="IPR001315">
    <property type="entry name" value="CARD"/>
</dbReference>
<evidence type="ECO:0000256" key="3">
    <source>
        <dbReference type="ARBA" id="ARBA00022588"/>
    </source>
</evidence>
<organism evidence="7">
    <name type="scientific">Xenopus tropicalis</name>
    <name type="common">Western clawed frog</name>
    <name type="synonym">Silurana tropicalis</name>
    <dbReference type="NCBI Taxonomy" id="8364"/>
    <lineage>
        <taxon>Eukaryota</taxon>
        <taxon>Metazoa</taxon>
        <taxon>Chordata</taxon>
        <taxon>Craniata</taxon>
        <taxon>Vertebrata</taxon>
        <taxon>Euteleostomi</taxon>
        <taxon>Amphibia</taxon>
        <taxon>Batrachia</taxon>
        <taxon>Anura</taxon>
        <taxon>Pipoidea</taxon>
        <taxon>Pipidae</taxon>
        <taxon>Xenopodinae</taxon>
        <taxon>Xenopus</taxon>
        <taxon>Silurana</taxon>
    </lineage>
</organism>
<keyword evidence="3" id="KW-0399">Innate immunity</keyword>
<proteinExistence type="predicted"/>
<dbReference type="InterPro" id="IPR033516">
    <property type="entry name" value="CARD8/ASC/NALP1_CARD"/>
</dbReference>
<evidence type="ECO:0000256" key="5">
    <source>
        <dbReference type="ARBA" id="ARBA00023198"/>
    </source>
</evidence>
<reference evidence="7" key="2">
    <citation type="submission" date="2020-05" db="UniProtKB">
        <authorList>
            <consortium name="Ensembl"/>
        </authorList>
    </citation>
    <scope>IDENTIFICATION</scope>
</reference>
<dbReference type="GO" id="GO:0005829">
    <property type="term" value="C:cytosol"/>
    <property type="evidence" value="ECO:0007669"/>
    <property type="project" value="UniProtKB-SubCell"/>
</dbReference>
<dbReference type="InterPro" id="IPR011029">
    <property type="entry name" value="DEATH-like_dom_sf"/>
</dbReference>
<dbReference type="GO" id="GO:0006954">
    <property type="term" value="P:inflammatory response"/>
    <property type="evidence" value="ECO:0007669"/>
    <property type="project" value="UniProtKB-KW"/>
</dbReference>
<evidence type="ECO:0000313" key="7">
    <source>
        <dbReference type="Ensembl" id="ENSXETP00000095157"/>
    </source>
</evidence>
<dbReference type="CDD" id="cd08330">
    <property type="entry name" value="CARD_ASC_NALP1"/>
    <property type="match status" value="1"/>
</dbReference>
<dbReference type="PROSITE" id="PS50209">
    <property type="entry name" value="CARD"/>
    <property type="match status" value="1"/>
</dbReference>
<dbReference type="GO" id="GO:0042981">
    <property type="term" value="P:regulation of apoptotic process"/>
    <property type="evidence" value="ECO:0007669"/>
    <property type="project" value="InterPro"/>
</dbReference>
<reference evidence="7" key="1">
    <citation type="journal article" date="2010" name="Science">
        <title>The genome of the Western clawed frog Xenopus tropicalis.</title>
        <authorList>
            <person name="Hellsten U."/>
            <person name="Harland R.M."/>
            <person name="Gilchrist M.J."/>
            <person name="Hendrix D."/>
            <person name="Jurka J."/>
            <person name="Kapitonov V."/>
            <person name="Ovcharenko I."/>
            <person name="Putnam N.H."/>
            <person name="Shu S."/>
            <person name="Taher L."/>
            <person name="Blitz I.L."/>
            <person name="Blumberg B."/>
            <person name="Dichmann D.S."/>
            <person name="Dubchak I."/>
            <person name="Amaya E."/>
            <person name="Detter J.C."/>
            <person name="Fletcher R."/>
            <person name="Gerhard D.S."/>
            <person name="Goodstein D."/>
            <person name="Graves T."/>
            <person name="Grigoriev I.V."/>
            <person name="Grimwood J."/>
            <person name="Kawashima T."/>
            <person name="Lindquist E."/>
            <person name="Lucas S.M."/>
            <person name="Mead P.E."/>
            <person name="Mitros T."/>
            <person name="Ogino H."/>
            <person name="Ohta Y."/>
            <person name="Poliakov A.V."/>
            <person name="Pollet N."/>
            <person name="Robert J."/>
            <person name="Salamov A."/>
            <person name="Sater A.K."/>
            <person name="Schmutz J."/>
            <person name="Terry A."/>
            <person name="Vize P.D."/>
            <person name="Warren W.C."/>
            <person name="Wells D."/>
            <person name="Wills A."/>
            <person name="Wilson R.K."/>
            <person name="Zimmerman L.B."/>
            <person name="Zorn A.M."/>
            <person name="Grainger R."/>
            <person name="Grammer T."/>
            <person name="Khokha M.K."/>
            <person name="Richardson P.M."/>
            <person name="Rokhsar D.S."/>
        </authorList>
    </citation>
    <scope>NUCLEOTIDE SEQUENCE [LARGE SCALE GENOMIC DNA]</scope>
    <source>
        <strain evidence="7">Nigerian</strain>
    </source>
</reference>
<protein>
    <recommendedName>
        <fullName evidence="6">CARD domain-containing protein</fullName>
    </recommendedName>
</protein>